<accession>A0A0P9D4V5</accession>
<feature type="transmembrane region" description="Helical" evidence="1">
    <location>
        <begin position="116"/>
        <end position="135"/>
    </location>
</feature>
<dbReference type="InterPro" id="IPR010390">
    <property type="entry name" value="ABC-2_transporter-like"/>
</dbReference>
<keyword evidence="1" id="KW-0472">Membrane</keyword>
<evidence type="ECO:0000313" key="2">
    <source>
        <dbReference type="EMBL" id="KPV50148.1"/>
    </source>
</evidence>
<dbReference type="EMBL" id="LJCR01001556">
    <property type="protein sequence ID" value="KPV50148.1"/>
    <property type="molecule type" value="Genomic_DNA"/>
</dbReference>
<gene>
    <name evidence="2" type="ORF">SE17_28640</name>
</gene>
<dbReference type="Proteomes" id="UP000050509">
    <property type="component" value="Unassembled WGS sequence"/>
</dbReference>
<feature type="non-terminal residue" evidence="2">
    <location>
        <position position="257"/>
    </location>
</feature>
<feature type="transmembrane region" description="Helical" evidence="1">
    <location>
        <begin position="141"/>
        <end position="170"/>
    </location>
</feature>
<dbReference type="PANTHER" id="PTHR36832:SF2">
    <property type="entry name" value="INTEGRAL MEMBRANE PROTEIN"/>
    <property type="match status" value="1"/>
</dbReference>
<keyword evidence="1" id="KW-0812">Transmembrane</keyword>
<evidence type="ECO:0000313" key="3">
    <source>
        <dbReference type="Proteomes" id="UP000050509"/>
    </source>
</evidence>
<organism evidence="2 3">
    <name type="scientific">Kouleothrix aurantiaca</name>
    <dbReference type="NCBI Taxonomy" id="186479"/>
    <lineage>
        <taxon>Bacteria</taxon>
        <taxon>Bacillati</taxon>
        <taxon>Chloroflexota</taxon>
        <taxon>Chloroflexia</taxon>
        <taxon>Chloroflexales</taxon>
        <taxon>Roseiflexineae</taxon>
        <taxon>Roseiflexaceae</taxon>
        <taxon>Kouleothrix</taxon>
    </lineage>
</organism>
<reference evidence="2 3" key="1">
    <citation type="submission" date="2015-09" db="EMBL/GenBank/DDBJ databases">
        <title>Draft genome sequence of Kouleothrix aurantiaca JCM 19913.</title>
        <authorList>
            <person name="Hemp J."/>
        </authorList>
    </citation>
    <scope>NUCLEOTIDE SEQUENCE [LARGE SCALE GENOMIC DNA]</scope>
    <source>
        <strain evidence="2 3">COM-B</strain>
    </source>
</reference>
<comment type="caution">
    <text evidence="2">The sequence shown here is derived from an EMBL/GenBank/DDBJ whole genome shotgun (WGS) entry which is preliminary data.</text>
</comment>
<protein>
    <recommendedName>
        <fullName evidence="4">ABC transporter permease</fullName>
    </recommendedName>
</protein>
<sequence>MRLYYEIARRSFRRATIYRSSYIAGILTNAFFGVLRSYMFIALYGAGGAVAGFTLADAVSYTWVTQALISIGAGWVFSRELMTSIRTGDVITDLSRPWNFYGYWLSQSLGERGFNLLVRGAITYLIGVLYFGAYVPGPAQWPGIVLALALALVLSFAFSFVVNMSAFWLLDSNGVMMIANIMLSFFSGFLLPIAFFPAPLAAVARALPFQAITGLPAQIFLGQIAGAALGQALLLQLVWAVALVGLGLFMLRAAMQK</sequence>
<feature type="transmembrane region" description="Helical" evidence="1">
    <location>
        <begin position="224"/>
        <end position="251"/>
    </location>
</feature>
<proteinExistence type="predicted"/>
<dbReference type="PANTHER" id="PTHR36832">
    <property type="entry name" value="SLR1174 PROTEIN-RELATED"/>
    <property type="match status" value="1"/>
</dbReference>
<feature type="transmembrane region" description="Helical" evidence="1">
    <location>
        <begin position="58"/>
        <end position="77"/>
    </location>
</feature>
<evidence type="ECO:0000256" key="1">
    <source>
        <dbReference type="SAM" id="Phobius"/>
    </source>
</evidence>
<dbReference type="AlphaFoldDB" id="A0A0P9D4V5"/>
<dbReference type="Pfam" id="PF06182">
    <property type="entry name" value="ABC2_membrane_6"/>
    <property type="match status" value="1"/>
</dbReference>
<keyword evidence="1" id="KW-1133">Transmembrane helix</keyword>
<keyword evidence="3" id="KW-1185">Reference proteome</keyword>
<feature type="transmembrane region" description="Helical" evidence="1">
    <location>
        <begin position="182"/>
        <end position="204"/>
    </location>
</feature>
<evidence type="ECO:0008006" key="4">
    <source>
        <dbReference type="Google" id="ProtNLM"/>
    </source>
</evidence>
<name>A0A0P9D4V5_9CHLR</name>
<feature type="transmembrane region" description="Helical" evidence="1">
    <location>
        <begin position="21"/>
        <end position="46"/>
    </location>
</feature>